<organism evidence="2 3">
    <name type="scientific">Mucilaginibacter sabulilitoris</name>
    <dbReference type="NCBI Taxonomy" id="1173583"/>
    <lineage>
        <taxon>Bacteria</taxon>
        <taxon>Pseudomonadati</taxon>
        <taxon>Bacteroidota</taxon>
        <taxon>Sphingobacteriia</taxon>
        <taxon>Sphingobacteriales</taxon>
        <taxon>Sphingobacteriaceae</taxon>
        <taxon>Mucilaginibacter</taxon>
    </lineage>
</organism>
<protein>
    <submittedName>
        <fullName evidence="2">DinB family protein</fullName>
    </submittedName>
</protein>
<evidence type="ECO:0000259" key="1">
    <source>
        <dbReference type="Pfam" id="PF12867"/>
    </source>
</evidence>
<proteinExistence type="predicted"/>
<dbReference type="EMBL" id="CP139558">
    <property type="protein sequence ID" value="WPU91254.1"/>
    <property type="molecule type" value="Genomic_DNA"/>
</dbReference>
<dbReference type="InterPro" id="IPR024775">
    <property type="entry name" value="DinB-like"/>
</dbReference>
<sequence length="178" mass="20619">MRIIQPPQPGEYPPYAIMYMKLLPTDGLILKHLQDNFDMVKELIYSLPENMLYHRYAPGKWSIKETLVHIIDDERIFAYRALSFARNEKNNLIGFDQDSYATYSDADNRALDNIFEEYKAVRRSTIALFNGLPDDAFDRMGHGTGTANDATVRALAYHIAGHELHHVNIIKDKYLERK</sequence>
<name>A0ABZ0TES1_9SPHI</name>
<dbReference type="Pfam" id="PF12867">
    <property type="entry name" value="DinB_2"/>
    <property type="match status" value="1"/>
</dbReference>
<reference evidence="2 3" key="1">
    <citation type="submission" date="2023-11" db="EMBL/GenBank/DDBJ databases">
        <title>Analysis of the Genomes of Mucilaginibacter gossypii cycad 4 and M. sabulilitoris SNA2: microbes with the potential for plant growth promotion.</title>
        <authorList>
            <person name="Hirsch A.M."/>
            <person name="Humm E."/>
            <person name="Rubbi M."/>
            <person name="Del Vecchio G."/>
            <person name="Ha S.M."/>
            <person name="Pellegrini M."/>
            <person name="Gunsalus R.P."/>
        </authorList>
    </citation>
    <scope>NUCLEOTIDE SEQUENCE [LARGE SCALE GENOMIC DNA]</scope>
    <source>
        <strain evidence="2 3">SNA2</strain>
    </source>
</reference>
<evidence type="ECO:0000313" key="2">
    <source>
        <dbReference type="EMBL" id="WPU91254.1"/>
    </source>
</evidence>
<dbReference type="RefSeq" id="WP_321560421.1">
    <property type="nucleotide sequence ID" value="NZ_CP139558.1"/>
</dbReference>
<accession>A0ABZ0TES1</accession>
<keyword evidence="3" id="KW-1185">Reference proteome</keyword>
<dbReference type="SUPFAM" id="SSF109854">
    <property type="entry name" value="DinB/YfiT-like putative metalloenzymes"/>
    <property type="match status" value="1"/>
</dbReference>
<dbReference type="Proteomes" id="UP001324380">
    <property type="component" value="Chromosome"/>
</dbReference>
<gene>
    <name evidence="2" type="ORF">SNE25_18215</name>
</gene>
<feature type="domain" description="DinB-like" evidence="1">
    <location>
        <begin position="34"/>
        <end position="170"/>
    </location>
</feature>
<evidence type="ECO:0000313" key="3">
    <source>
        <dbReference type="Proteomes" id="UP001324380"/>
    </source>
</evidence>
<dbReference type="InterPro" id="IPR034660">
    <property type="entry name" value="DinB/YfiT-like"/>
</dbReference>
<dbReference type="Gene3D" id="1.20.120.450">
    <property type="entry name" value="dinb family like domain"/>
    <property type="match status" value="1"/>
</dbReference>